<dbReference type="AlphaFoldDB" id="A0A0K0XDN3"/>
<dbReference type="PATRIC" id="fig|134601.6.peg.6273"/>
<dbReference type="KEGG" id="mgo:AFA91_30340"/>
<proteinExistence type="predicted"/>
<sequence>MNPQLMRLLDLQRGVATSGQILGLVTRYTLEAALKNGVLERIWPGIYCLGEPTEPVLLRGLDLAAGTRVATCLTTAAAMHGFDTEGSMDLHVLNPPRHQLRSVDGLVVHRREGAPLTVVEVDGDARYLTSPAWTAVEVARALRRPRALATLDAALRSGTCSRTDLWRAALDQAGRRGIVAVRNLIALADPRAESPMESESRLMMIDAGLPMPELQYEVIDGRGQLRRLDFAWPDCRVAVEYDGEDWHNNPEALRNDRQRAAALMEVGWSVLGLVSEDVRLRAQETVGRIDRQLSLARAA</sequence>
<dbReference type="Pfam" id="PF04480">
    <property type="entry name" value="DUF559"/>
    <property type="match status" value="1"/>
</dbReference>
<protein>
    <recommendedName>
        <fullName evidence="1">DUF559 domain-containing protein</fullName>
    </recommendedName>
</protein>
<dbReference type="EMBL" id="CP012150">
    <property type="protein sequence ID" value="AKS35500.1"/>
    <property type="molecule type" value="Genomic_DNA"/>
</dbReference>
<evidence type="ECO:0000313" key="3">
    <source>
        <dbReference type="Proteomes" id="UP000062255"/>
    </source>
</evidence>
<dbReference type="STRING" id="134601.AFA91_30340"/>
<gene>
    <name evidence="2" type="ORF">AFA91_30340</name>
</gene>
<dbReference type="Gene3D" id="3.40.960.10">
    <property type="entry name" value="VSR Endonuclease"/>
    <property type="match status" value="1"/>
</dbReference>
<accession>A0A0K0XDN3</accession>
<organism evidence="2 3">
    <name type="scientific">Mycolicibacterium goodii</name>
    <name type="common">Mycobacterium goodii</name>
    <dbReference type="NCBI Taxonomy" id="134601"/>
    <lineage>
        <taxon>Bacteria</taxon>
        <taxon>Bacillati</taxon>
        <taxon>Actinomycetota</taxon>
        <taxon>Actinomycetes</taxon>
        <taxon>Mycobacteriales</taxon>
        <taxon>Mycobacteriaceae</taxon>
        <taxon>Mycolicibacterium</taxon>
    </lineage>
</organism>
<dbReference type="Proteomes" id="UP000062255">
    <property type="component" value="Chromosome"/>
</dbReference>
<evidence type="ECO:0000259" key="1">
    <source>
        <dbReference type="Pfam" id="PF04480"/>
    </source>
</evidence>
<dbReference type="InterPro" id="IPR011335">
    <property type="entry name" value="Restrct_endonuc-II-like"/>
</dbReference>
<reference evidence="2 3" key="1">
    <citation type="submission" date="2015-07" db="EMBL/GenBank/DDBJ databases">
        <title>Complete genome sequence of Mycobacterium goodii X7B, a facultative thermophilic biodesulfurizing bacterium.</title>
        <authorList>
            <person name="Yu B."/>
            <person name="Li F."/>
            <person name="Xu P."/>
        </authorList>
    </citation>
    <scope>NUCLEOTIDE SEQUENCE [LARGE SCALE GENOMIC DNA]</scope>
    <source>
        <strain evidence="2 3">X7B</strain>
    </source>
</reference>
<evidence type="ECO:0000313" key="2">
    <source>
        <dbReference type="EMBL" id="AKS35500.1"/>
    </source>
</evidence>
<name>A0A0K0XDN3_MYCGD</name>
<dbReference type="InterPro" id="IPR007569">
    <property type="entry name" value="DUF559"/>
</dbReference>
<dbReference type="SUPFAM" id="SSF52980">
    <property type="entry name" value="Restriction endonuclease-like"/>
    <property type="match status" value="1"/>
</dbReference>
<dbReference type="RefSeq" id="WP_049747956.1">
    <property type="nucleotide sequence ID" value="NZ_CP012150.1"/>
</dbReference>
<feature type="domain" description="DUF559" evidence="1">
    <location>
        <begin position="228"/>
        <end position="293"/>
    </location>
</feature>
<dbReference type="OrthoDB" id="5143202at2"/>